<protein>
    <submittedName>
        <fullName evidence="1">Uncharacterized protein</fullName>
    </submittedName>
</protein>
<reference evidence="1 2" key="1">
    <citation type="submission" date="2018-08" db="EMBL/GenBank/DDBJ databases">
        <title>Draft genome sequences of two Aspergillus turcosus clinical strains isolated from bronchoalveolar lavage fluid: one azole-susceptible and the other azole-resistant.</title>
        <authorList>
            <person name="Parent-Michaud M."/>
            <person name="Dufresne P.J."/>
            <person name="Fournier E."/>
            <person name="Martineau C."/>
            <person name="Moreira S."/>
            <person name="Perkins V."/>
            <person name="De Repentigny L."/>
            <person name="Dufresne S.F."/>
        </authorList>
    </citation>
    <scope>NUCLEOTIDE SEQUENCE [LARGE SCALE GENOMIC DNA]</scope>
    <source>
        <strain evidence="1">HMR AF 1038</strain>
    </source>
</reference>
<dbReference type="AlphaFoldDB" id="A0A397GTQ9"/>
<dbReference type="Proteomes" id="UP000215289">
    <property type="component" value="Unassembled WGS sequence"/>
</dbReference>
<dbReference type="EMBL" id="NIDN02000123">
    <property type="protein sequence ID" value="RLL96112.1"/>
    <property type="molecule type" value="Genomic_DNA"/>
</dbReference>
<gene>
    <name evidence="1" type="ORF">CFD26_103905</name>
</gene>
<organism evidence="1 2">
    <name type="scientific">Aspergillus turcosus</name>
    <dbReference type="NCBI Taxonomy" id="1245748"/>
    <lineage>
        <taxon>Eukaryota</taxon>
        <taxon>Fungi</taxon>
        <taxon>Dikarya</taxon>
        <taxon>Ascomycota</taxon>
        <taxon>Pezizomycotina</taxon>
        <taxon>Eurotiomycetes</taxon>
        <taxon>Eurotiomycetidae</taxon>
        <taxon>Eurotiales</taxon>
        <taxon>Aspergillaceae</taxon>
        <taxon>Aspergillus</taxon>
        <taxon>Aspergillus subgen. Fumigati</taxon>
    </lineage>
</organism>
<dbReference type="STRING" id="1245748.A0A397GTQ9"/>
<evidence type="ECO:0000313" key="2">
    <source>
        <dbReference type="Proteomes" id="UP000215289"/>
    </source>
</evidence>
<sequence>MNMDEINLQVFNTIEELRTVRIVFDVPTVILSAEDYLNSASDLIKPFLAQWETKNAIRLLVVDVYPRHTYIAIDINNEQYDYPTAHKHTSVLPVHILRLSRRSNKWTFFRRTVEDQVAAWHIAELHRLNGQNPLPFLADHIKGTVYLSPRTT</sequence>
<dbReference type="OrthoDB" id="4358740at2759"/>
<keyword evidence="2" id="KW-1185">Reference proteome</keyword>
<comment type="caution">
    <text evidence="1">The sequence shown here is derived from an EMBL/GenBank/DDBJ whole genome shotgun (WGS) entry which is preliminary data.</text>
</comment>
<evidence type="ECO:0000313" key="1">
    <source>
        <dbReference type="EMBL" id="RLL96112.1"/>
    </source>
</evidence>
<accession>A0A397GTQ9</accession>
<proteinExistence type="predicted"/>
<name>A0A397GTQ9_9EURO</name>